<keyword evidence="2" id="KW-0472">Membrane</keyword>
<organism evidence="3 4">
    <name type="scientific">Canavalia gladiata</name>
    <name type="common">Sword bean</name>
    <name type="synonym">Dolichos gladiatus</name>
    <dbReference type="NCBI Taxonomy" id="3824"/>
    <lineage>
        <taxon>Eukaryota</taxon>
        <taxon>Viridiplantae</taxon>
        <taxon>Streptophyta</taxon>
        <taxon>Embryophyta</taxon>
        <taxon>Tracheophyta</taxon>
        <taxon>Spermatophyta</taxon>
        <taxon>Magnoliopsida</taxon>
        <taxon>eudicotyledons</taxon>
        <taxon>Gunneridae</taxon>
        <taxon>Pentapetalae</taxon>
        <taxon>rosids</taxon>
        <taxon>fabids</taxon>
        <taxon>Fabales</taxon>
        <taxon>Fabaceae</taxon>
        <taxon>Papilionoideae</taxon>
        <taxon>50 kb inversion clade</taxon>
        <taxon>NPAAA clade</taxon>
        <taxon>indigoferoid/millettioid clade</taxon>
        <taxon>Phaseoleae</taxon>
        <taxon>Canavalia</taxon>
    </lineage>
</organism>
<reference evidence="3 4" key="1">
    <citation type="submission" date="2024-01" db="EMBL/GenBank/DDBJ databases">
        <title>The genomes of 5 underutilized Papilionoideae crops provide insights into root nodulation and disease resistanc.</title>
        <authorList>
            <person name="Jiang F."/>
        </authorList>
    </citation>
    <scope>NUCLEOTIDE SEQUENCE [LARGE SCALE GENOMIC DNA]</scope>
    <source>
        <strain evidence="3">LVBAO_FW01</strain>
        <tissue evidence="3">Leaves</tissue>
    </source>
</reference>
<feature type="region of interest" description="Disordered" evidence="1">
    <location>
        <begin position="1"/>
        <end position="21"/>
    </location>
</feature>
<comment type="caution">
    <text evidence="3">The sequence shown here is derived from an EMBL/GenBank/DDBJ whole genome shotgun (WGS) entry which is preliminary data.</text>
</comment>
<feature type="transmembrane region" description="Helical" evidence="2">
    <location>
        <begin position="32"/>
        <end position="55"/>
    </location>
</feature>
<keyword evidence="2" id="KW-1133">Transmembrane helix</keyword>
<gene>
    <name evidence="3" type="ORF">VNO77_39407</name>
</gene>
<keyword evidence="2" id="KW-0812">Transmembrane</keyword>
<feature type="compositionally biased region" description="Acidic residues" evidence="1">
    <location>
        <begin position="1"/>
        <end position="14"/>
    </location>
</feature>
<sequence length="71" mass="8375">MLLQKEEEEEEEKQSEEVVNREKEVRPMQVRFSISLAIFQVRLICCLFVVVIVGMDNLHLHILMICAPKYV</sequence>
<evidence type="ECO:0000256" key="1">
    <source>
        <dbReference type="SAM" id="MobiDB-lite"/>
    </source>
</evidence>
<protein>
    <recommendedName>
        <fullName evidence="5">Transmembrane protein</fullName>
    </recommendedName>
</protein>
<keyword evidence="4" id="KW-1185">Reference proteome</keyword>
<evidence type="ECO:0000256" key="2">
    <source>
        <dbReference type="SAM" id="Phobius"/>
    </source>
</evidence>
<dbReference type="EMBL" id="JAYMYQ010000009">
    <property type="protein sequence ID" value="KAK7314194.1"/>
    <property type="molecule type" value="Genomic_DNA"/>
</dbReference>
<evidence type="ECO:0000313" key="3">
    <source>
        <dbReference type="EMBL" id="KAK7314194.1"/>
    </source>
</evidence>
<name>A0AAN9PY76_CANGL</name>
<accession>A0AAN9PY76</accession>
<dbReference type="Proteomes" id="UP001367508">
    <property type="component" value="Unassembled WGS sequence"/>
</dbReference>
<dbReference type="AlphaFoldDB" id="A0AAN9PY76"/>
<proteinExistence type="predicted"/>
<evidence type="ECO:0000313" key="4">
    <source>
        <dbReference type="Proteomes" id="UP001367508"/>
    </source>
</evidence>
<evidence type="ECO:0008006" key="5">
    <source>
        <dbReference type="Google" id="ProtNLM"/>
    </source>
</evidence>